<proteinExistence type="predicted"/>
<dbReference type="Gene3D" id="1.10.10.10">
    <property type="entry name" value="Winged helix-like DNA-binding domain superfamily/Winged helix DNA-binding domain"/>
    <property type="match status" value="2"/>
</dbReference>
<dbReference type="AlphaFoldDB" id="A0A6S7ET21"/>
<dbReference type="GO" id="GO:0003746">
    <property type="term" value="F:translation elongation factor activity"/>
    <property type="evidence" value="ECO:0007669"/>
    <property type="project" value="UniProtKB-KW"/>
</dbReference>
<dbReference type="Proteomes" id="UP000494117">
    <property type="component" value="Unassembled WGS sequence"/>
</dbReference>
<dbReference type="SUPFAM" id="SSF46785">
    <property type="entry name" value="Winged helix' DNA-binding domain"/>
    <property type="match status" value="2"/>
</dbReference>
<dbReference type="InterPro" id="IPR048931">
    <property type="entry name" value="WHD_2nd_SelB_bact"/>
</dbReference>
<dbReference type="InterPro" id="IPR036388">
    <property type="entry name" value="WH-like_DNA-bd_sf"/>
</dbReference>
<protein>
    <submittedName>
        <fullName evidence="3">Selenocysteine-specific elongation factor</fullName>
    </submittedName>
</protein>
<feature type="domain" description="Selenocysteine-specific elongation factor second winged helix" evidence="2">
    <location>
        <begin position="19"/>
        <end position="77"/>
    </location>
</feature>
<dbReference type="Pfam" id="PF21214">
    <property type="entry name" value="WHD_2nd_SelB_bact"/>
    <property type="match status" value="1"/>
</dbReference>
<keyword evidence="3" id="KW-0251">Elongation factor</keyword>
<gene>
    <name evidence="3" type="primary">selB</name>
    <name evidence="3" type="ORF">LMG26858_05754</name>
</gene>
<evidence type="ECO:0000313" key="3">
    <source>
        <dbReference type="EMBL" id="CAB3925551.1"/>
    </source>
</evidence>
<name>A0A6S7ET21_9BURK</name>
<dbReference type="GO" id="GO:0003723">
    <property type="term" value="F:RNA binding"/>
    <property type="evidence" value="ECO:0007669"/>
    <property type="project" value="InterPro"/>
</dbReference>
<reference evidence="3 4" key="1">
    <citation type="submission" date="2020-04" db="EMBL/GenBank/DDBJ databases">
        <authorList>
            <person name="De Canck E."/>
        </authorList>
    </citation>
    <scope>NUCLEOTIDE SEQUENCE [LARGE SCALE GENOMIC DNA]</scope>
    <source>
        <strain evidence="3 4">LMG 26858</strain>
    </source>
</reference>
<dbReference type="GO" id="GO:0005737">
    <property type="term" value="C:cytoplasm"/>
    <property type="evidence" value="ECO:0007669"/>
    <property type="project" value="InterPro"/>
</dbReference>
<dbReference type="GO" id="GO:0001514">
    <property type="term" value="P:selenocysteine incorporation"/>
    <property type="evidence" value="ECO:0007669"/>
    <property type="project" value="InterPro"/>
</dbReference>
<dbReference type="InterPro" id="IPR036390">
    <property type="entry name" value="WH_DNA-bd_sf"/>
</dbReference>
<evidence type="ECO:0000313" key="4">
    <source>
        <dbReference type="Proteomes" id="UP000494117"/>
    </source>
</evidence>
<dbReference type="GO" id="GO:0005525">
    <property type="term" value="F:GTP binding"/>
    <property type="evidence" value="ECO:0007669"/>
    <property type="project" value="InterPro"/>
</dbReference>
<feature type="domain" description="Elongation factor SelB fourth winged-helix" evidence="1">
    <location>
        <begin position="95"/>
        <end position="137"/>
    </location>
</feature>
<accession>A0A6S7ET21</accession>
<keyword evidence="4" id="KW-1185">Reference proteome</keyword>
<dbReference type="EMBL" id="CADILG010000072">
    <property type="protein sequence ID" value="CAB3925551.1"/>
    <property type="molecule type" value="Genomic_DNA"/>
</dbReference>
<evidence type="ECO:0000259" key="1">
    <source>
        <dbReference type="Pfam" id="PF09107"/>
    </source>
</evidence>
<dbReference type="InterPro" id="IPR015191">
    <property type="entry name" value="SelB_WHD4"/>
</dbReference>
<keyword evidence="3" id="KW-0648">Protein biosynthesis</keyword>
<dbReference type="Pfam" id="PF09107">
    <property type="entry name" value="WHD_3rd_SelB"/>
    <property type="match status" value="1"/>
</dbReference>
<sequence length="150" mass="16684">MRNGPRLHLPGHAATLAPEESALAARLLPLLAAGAFDPPWVRDLARTLEQPEDRVRQLLRKLLRRGEVAQVVKDLFYHRDQMASLAALAGDLAARPEGLNAAAFRDATGLGRKRAIQILEFFDRVGYTRRLRDTHVLRNESAYGGARQAQ</sequence>
<evidence type="ECO:0000259" key="2">
    <source>
        <dbReference type="Pfam" id="PF21214"/>
    </source>
</evidence>
<organism evidence="3 4">
    <name type="scientific">Achromobacter anxifer</name>
    <dbReference type="NCBI Taxonomy" id="1287737"/>
    <lineage>
        <taxon>Bacteria</taxon>
        <taxon>Pseudomonadati</taxon>
        <taxon>Pseudomonadota</taxon>
        <taxon>Betaproteobacteria</taxon>
        <taxon>Burkholderiales</taxon>
        <taxon>Alcaligenaceae</taxon>
        <taxon>Achromobacter</taxon>
    </lineage>
</organism>